<dbReference type="KEGG" id="pxi:J5O05_15975"/>
<organism evidence="2 3">
    <name type="scientific">Pseudoalteromonas xiamenensis</name>
    <dbReference type="NCBI Taxonomy" id="882626"/>
    <lineage>
        <taxon>Bacteria</taxon>
        <taxon>Pseudomonadati</taxon>
        <taxon>Pseudomonadota</taxon>
        <taxon>Gammaproteobacteria</taxon>
        <taxon>Alteromonadales</taxon>
        <taxon>Pseudoalteromonadaceae</taxon>
        <taxon>Pseudoalteromonas</taxon>
    </lineage>
</organism>
<dbReference type="AlphaFoldDB" id="A0A975DG69"/>
<gene>
    <name evidence="2" type="ORF">J5O05_15975</name>
</gene>
<dbReference type="RefSeq" id="WP_208842907.1">
    <property type="nucleotide sequence ID" value="NZ_CP072133.1"/>
</dbReference>
<keyword evidence="3" id="KW-1185">Reference proteome</keyword>
<dbReference type="SMART" id="SM00028">
    <property type="entry name" value="TPR"/>
    <property type="match status" value="2"/>
</dbReference>
<evidence type="ECO:0000313" key="3">
    <source>
        <dbReference type="Proteomes" id="UP000664904"/>
    </source>
</evidence>
<dbReference type="SUPFAM" id="SSF48452">
    <property type="entry name" value="TPR-like"/>
    <property type="match status" value="1"/>
</dbReference>
<feature type="repeat" description="TPR" evidence="1">
    <location>
        <begin position="140"/>
        <end position="173"/>
    </location>
</feature>
<accession>A0A975DG69</accession>
<dbReference type="InterPro" id="IPR011990">
    <property type="entry name" value="TPR-like_helical_dom_sf"/>
</dbReference>
<keyword evidence="1" id="KW-0802">TPR repeat</keyword>
<dbReference type="EMBL" id="CP072133">
    <property type="protein sequence ID" value="QTH71266.1"/>
    <property type="molecule type" value="Genomic_DNA"/>
</dbReference>
<dbReference type="Pfam" id="PF14559">
    <property type="entry name" value="TPR_19"/>
    <property type="match status" value="1"/>
</dbReference>
<dbReference type="PROSITE" id="PS50005">
    <property type="entry name" value="TPR"/>
    <property type="match status" value="1"/>
</dbReference>
<proteinExistence type="predicted"/>
<name>A0A975DG69_9GAMM</name>
<sequence>MLLAKLHIQYGSTQAGLTALDSALSQTDKKDTAKAEHDVVQLAAWFASQEKWSALQDLFTLSEKRKLSKASSAMWLAKAKHELATKQVSKAEKLLLDGLSSSPSDGNGLLLLANLYREAGNRVDAVVYYQRASAIEEVKEAALLGQAQLYIDGKDYAKAVALLRQVLKHNPQRHELRANIKNLEQLMRYEG</sequence>
<dbReference type="InterPro" id="IPR019734">
    <property type="entry name" value="TPR_rpt"/>
</dbReference>
<dbReference type="Proteomes" id="UP000664904">
    <property type="component" value="Chromosome"/>
</dbReference>
<dbReference type="Gene3D" id="1.25.40.10">
    <property type="entry name" value="Tetratricopeptide repeat domain"/>
    <property type="match status" value="1"/>
</dbReference>
<evidence type="ECO:0000256" key="1">
    <source>
        <dbReference type="PROSITE-ProRule" id="PRU00339"/>
    </source>
</evidence>
<reference evidence="2" key="1">
    <citation type="submission" date="2021-03" db="EMBL/GenBank/DDBJ databases">
        <title>Complete Genome of Pseudoalteromonas xiamenensis STKMTI.2, a new potential marine bacterium producing anti-Vibrio compounds.</title>
        <authorList>
            <person name="Handayani D.P."/>
            <person name="Isnansetyo A."/>
            <person name="Istiqomah I."/>
            <person name="Jumina J."/>
        </authorList>
    </citation>
    <scope>NUCLEOTIDE SEQUENCE</scope>
    <source>
        <strain evidence="2">STKMTI.2</strain>
    </source>
</reference>
<protein>
    <submittedName>
        <fullName evidence="2">Tetratricopeptide repeat protein</fullName>
    </submittedName>
</protein>
<evidence type="ECO:0000313" key="2">
    <source>
        <dbReference type="EMBL" id="QTH71266.1"/>
    </source>
</evidence>